<dbReference type="AlphaFoldDB" id="A0A0K1JHB2"/>
<feature type="compositionally biased region" description="Low complexity" evidence="1">
    <location>
        <begin position="10"/>
        <end position="20"/>
    </location>
</feature>
<proteinExistence type="predicted"/>
<name>A0A0K1JHB2_9MICO</name>
<evidence type="ECO:0000256" key="1">
    <source>
        <dbReference type="SAM" id="MobiDB-lite"/>
    </source>
</evidence>
<dbReference type="KEGG" id="lmoi:VV02_09890"/>
<dbReference type="EMBL" id="CP011112">
    <property type="protein sequence ID" value="AKU16099.1"/>
    <property type="molecule type" value="Genomic_DNA"/>
</dbReference>
<gene>
    <name evidence="2" type="ORF">VV02_09890</name>
</gene>
<sequence length="124" mass="13454">MASITERSMRGSSSRPRSASVTMDRVGAPMRWSRAADVAYIADADGLAMTVLNPPDEAVPVQLNPTGALIWQLLDDRPRGLDDLAQRVSAATDHPTDWSRSVLRVFLPDLVAQRLARASSDEPA</sequence>
<dbReference type="Gene3D" id="1.10.10.1150">
    <property type="entry name" value="Coenzyme PQQ synthesis protein D (PqqD)"/>
    <property type="match status" value="1"/>
</dbReference>
<dbReference type="Pfam" id="PF05402">
    <property type="entry name" value="PqqD"/>
    <property type="match status" value="1"/>
</dbReference>
<dbReference type="Proteomes" id="UP000066480">
    <property type="component" value="Chromosome"/>
</dbReference>
<evidence type="ECO:0000313" key="2">
    <source>
        <dbReference type="EMBL" id="AKU16099.1"/>
    </source>
</evidence>
<feature type="region of interest" description="Disordered" evidence="1">
    <location>
        <begin position="1"/>
        <end position="24"/>
    </location>
</feature>
<evidence type="ECO:0008006" key="4">
    <source>
        <dbReference type="Google" id="ProtNLM"/>
    </source>
</evidence>
<organism evidence="2 3">
    <name type="scientific">Luteipulveratus mongoliensis</name>
    <dbReference type="NCBI Taxonomy" id="571913"/>
    <lineage>
        <taxon>Bacteria</taxon>
        <taxon>Bacillati</taxon>
        <taxon>Actinomycetota</taxon>
        <taxon>Actinomycetes</taxon>
        <taxon>Micrococcales</taxon>
        <taxon>Dermacoccaceae</taxon>
        <taxon>Luteipulveratus</taxon>
    </lineage>
</organism>
<dbReference type="STRING" id="571913.VV02_09890"/>
<evidence type="ECO:0000313" key="3">
    <source>
        <dbReference type="Proteomes" id="UP000066480"/>
    </source>
</evidence>
<reference evidence="2 3" key="1">
    <citation type="submission" date="2015-03" db="EMBL/GenBank/DDBJ databases">
        <title>Luteipulveratus halotolerans sp. nov., a novel actinobacterium (Dermacoccaceae) from Sarawak, Malaysia.</title>
        <authorList>
            <person name="Juboi H."/>
            <person name="Basik A."/>
            <person name="Shamsul S.S."/>
            <person name="Arnold P."/>
            <person name="Schmitt E.K."/>
            <person name="Sanglier J.-J."/>
            <person name="Yeo T."/>
        </authorList>
    </citation>
    <scope>NUCLEOTIDE SEQUENCE [LARGE SCALE GENOMIC DNA]</scope>
    <source>
        <strain evidence="2 3">MN07-A0370</strain>
    </source>
</reference>
<accession>A0A0K1JHB2</accession>
<protein>
    <recommendedName>
        <fullName evidence="4">PqqD family protein</fullName>
    </recommendedName>
</protein>
<keyword evidence="3" id="KW-1185">Reference proteome</keyword>
<dbReference type="InterPro" id="IPR008792">
    <property type="entry name" value="PQQD"/>
</dbReference>
<dbReference type="InterPro" id="IPR041881">
    <property type="entry name" value="PqqD_sf"/>
</dbReference>